<dbReference type="Proteomes" id="UP000279259">
    <property type="component" value="Unassembled WGS sequence"/>
</dbReference>
<feature type="transmembrane region" description="Helical" evidence="9">
    <location>
        <begin position="197"/>
        <end position="217"/>
    </location>
</feature>
<evidence type="ECO:0000256" key="5">
    <source>
        <dbReference type="ARBA" id="ARBA00022824"/>
    </source>
</evidence>
<keyword evidence="6 9" id="KW-1133">Transmembrane helix</keyword>
<comment type="subcellular location">
    <subcellularLocation>
        <location evidence="1">Endoplasmic reticulum membrane</location>
        <topology evidence="1">Multi-pass membrane protein</topology>
    </subcellularLocation>
</comment>
<feature type="transmembrane region" description="Helical" evidence="9">
    <location>
        <begin position="320"/>
        <end position="338"/>
    </location>
</feature>
<dbReference type="InterPro" id="IPR007369">
    <property type="entry name" value="Peptidase_A22B_SPP"/>
</dbReference>
<keyword evidence="3 9" id="KW-0812">Transmembrane</keyword>
<evidence type="ECO:0000256" key="3">
    <source>
        <dbReference type="ARBA" id="ARBA00022692"/>
    </source>
</evidence>
<proteinExistence type="inferred from homology"/>
<feature type="region of interest" description="Disordered" evidence="8">
    <location>
        <begin position="423"/>
        <end position="490"/>
    </location>
</feature>
<gene>
    <name evidence="10" type="ORF">EHS25_004637</name>
</gene>
<dbReference type="OrthoDB" id="29661at2759"/>
<dbReference type="PANTHER" id="PTHR12174">
    <property type="entry name" value="SIGNAL PEPTIDE PEPTIDASE"/>
    <property type="match status" value="1"/>
</dbReference>
<dbReference type="GO" id="GO:0006465">
    <property type="term" value="P:signal peptide processing"/>
    <property type="evidence" value="ECO:0007669"/>
    <property type="project" value="TreeGrafter"/>
</dbReference>
<dbReference type="SMART" id="SM00730">
    <property type="entry name" value="PSN"/>
    <property type="match status" value="1"/>
</dbReference>
<feature type="transmembrane region" description="Helical" evidence="9">
    <location>
        <begin position="70"/>
        <end position="91"/>
    </location>
</feature>
<feature type="compositionally biased region" description="Acidic residues" evidence="8">
    <location>
        <begin position="442"/>
        <end position="452"/>
    </location>
</feature>
<name>A0A427YUZ6_9TREE</name>
<evidence type="ECO:0000256" key="8">
    <source>
        <dbReference type="SAM" id="MobiDB-lite"/>
    </source>
</evidence>
<dbReference type="PANTHER" id="PTHR12174:SF23">
    <property type="entry name" value="MINOR HISTOCOMPATIBILITY ANTIGEN H13"/>
    <property type="match status" value="1"/>
</dbReference>
<evidence type="ECO:0000256" key="6">
    <source>
        <dbReference type="ARBA" id="ARBA00022989"/>
    </source>
</evidence>
<dbReference type="GO" id="GO:0098553">
    <property type="term" value="C:lumenal side of endoplasmic reticulum membrane"/>
    <property type="evidence" value="ECO:0007669"/>
    <property type="project" value="TreeGrafter"/>
</dbReference>
<evidence type="ECO:0000313" key="10">
    <source>
        <dbReference type="EMBL" id="RSH94831.1"/>
    </source>
</evidence>
<dbReference type="AlphaFoldDB" id="A0A427YUZ6"/>
<evidence type="ECO:0000256" key="9">
    <source>
        <dbReference type="SAM" id="Phobius"/>
    </source>
</evidence>
<feature type="transmembrane region" description="Helical" evidence="9">
    <location>
        <begin position="247"/>
        <end position="272"/>
    </location>
</feature>
<keyword evidence="5" id="KW-0256">Endoplasmic reticulum</keyword>
<dbReference type="EMBL" id="RSCD01000002">
    <property type="protein sequence ID" value="RSH94831.1"/>
    <property type="molecule type" value="Genomic_DNA"/>
</dbReference>
<accession>A0A427YUZ6</accession>
<protein>
    <recommendedName>
        <fullName evidence="12">Minor histocompatibility antigen H13</fullName>
    </recommendedName>
</protein>
<keyword evidence="7 9" id="KW-0472">Membrane</keyword>
<evidence type="ECO:0000256" key="7">
    <source>
        <dbReference type="ARBA" id="ARBA00023136"/>
    </source>
</evidence>
<evidence type="ECO:0000256" key="2">
    <source>
        <dbReference type="ARBA" id="ARBA00006859"/>
    </source>
</evidence>
<dbReference type="GO" id="GO:0033619">
    <property type="term" value="P:membrane protein proteolysis"/>
    <property type="evidence" value="ECO:0007669"/>
    <property type="project" value="TreeGrafter"/>
</dbReference>
<dbReference type="STRING" id="1890683.A0A427YUZ6"/>
<dbReference type="GO" id="GO:0098554">
    <property type="term" value="C:cytoplasmic side of endoplasmic reticulum membrane"/>
    <property type="evidence" value="ECO:0007669"/>
    <property type="project" value="TreeGrafter"/>
</dbReference>
<feature type="transmembrane region" description="Helical" evidence="9">
    <location>
        <begin position="97"/>
        <end position="123"/>
    </location>
</feature>
<dbReference type="InterPro" id="IPR006639">
    <property type="entry name" value="Preselin/SPP"/>
</dbReference>
<reference evidence="10 11" key="1">
    <citation type="submission" date="2018-11" db="EMBL/GenBank/DDBJ databases">
        <title>Genome sequence of Saitozyma podzolica DSM 27192.</title>
        <authorList>
            <person name="Aliyu H."/>
            <person name="Gorte O."/>
            <person name="Ochsenreither K."/>
        </authorList>
    </citation>
    <scope>NUCLEOTIDE SEQUENCE [LARGE SCALE GENOMIC DNA]</scope>
    <source>
        <strain evidence="10 11">DSM 27192</strain>
    </source>
</reference>
<dbReference type="Pfam" id="PF04258">
    <property type="entry name" value="Peptidase_A22B"/>
    <property type="match status" value="1"/>
</dbReference>
<organism evidence="10 11">
    <name type="scientific">Saitozyma podzolica</name>
    <dbReference type="NCBI Taxonomy" id="1890683"/>
    <lineage>
        <taxon>Eukaryota</taxon>
        <taxon>Fungi</taxon>
        <taxon>Dikarya</taxon>
        <taxon>Basidiomycota</taxon>
        <taxon>Agaricomycotina</taxon>
        <taxon>Tremellomycetes</taxon>
        <taxon>Tremellales</taxon>
        <taxon>Trimorphomycetaceae</taxon>
        <taxon>Saitozyma</taxon>
    </lineage>
</organism>
<feature type="transmembrane region" description="Helical" evidence="9">
    <location>
        <begin position="174"/>
        <end position="192"/>
    </location>
</feature>
<evidence type="ECO:0000313" key="11">
    <source>
        <dbReference type="Proteomes" id="UP000279259"/>
    </source>
</evidence>
<feature type="transmembrane region" description="Helical" evidence="9">
    <location>
        <begin position="292"/>
        <end position="314"/>
    </location>
</feature>
<dbReference type="GO" id="GO:0042500">
    <property type="term" value="F:aspartic endopeptidase activity, intramembrane cleaving"/>
    <property type="evidence" value="ECO:0007669"/>
    <property type="project" value="InterPro"/>
</dbReference>
<comment type="similarity">
    <text evidence="2">Belongs to the peptidase A22B family.</text>
</comment>
<evidence type="ECO:0000256" key="4">
    <source>
        <dbReference type="ARBA" id="ARBA00022801"/>
    </source>
</evidence>
<comment type="caution">
    <text evidence="10">The sequence shown here is derived from an EMBL/GenBank/DDBJ whole genome shotgun (WGS) entry which is preliminary data.</text>
</comment>
<keyword evidence="11" id="KW-1185">Reference proteome</keyword>
<evidence type="ECO:0000256" key="1">
    <source>
        <dbReference type="ARBA" id="ARBA00004477"/>
    </source>
</evidence>
<feature type="transmembrane region" description="Helical" evidence="9">
    <location>
        <begin position="144"/>
        <end position="168"/>
    </location>
</feature>
<sequence length="490" mass="53497">MSYDAELLAAYASLTAQALVPIALGSFKSLKTPQSTISKRKRSHPETLLSEDTEDEEEGIEETLTWADSLLFPVLGSVALVGLFLVIKYFGSEWLNLFLGVYFSGAGVFAVQSTLSSILTFAIRLFGYHPPTYHIRITSNLRQIFHLPLSLPSLLMLPASIALPLLYIPLGRPWVLSNLLALCLSTATLALLRLDSFLTAGVLLGVLLVYDIFWVFATPVMVTVAKNIDAPIKLLAPRSTSPTGIDFAMLGLGDVVVPGLMVALCLRFDLALHAKRNSKKEVTARSNFPRRYFWAGMVSYLFGLAVTMGVMHFSGRAQPALLYLSPACVLGPALLGLFRGELPEMWSYSDVPDESIKLDSSIEASSEIAQKARAEKINVDAFRDGSAASLRKPLHIVKEVELEVPTPDGGTIKKSVELNVKINLRKNGEGDDEDGADKTSEQEGETEQEQEQESGTGTAEEEKTDESWMDGKGVAKGEEGKARKRKGKKK</sequence>
<keyword evidence="4" id="KW-0378">Hydrolase</keyword>
<evidence type="ECO:0008006" key="12">
    <source>
        <dbReference type="Google" id="ProtNLM"/>
    </source>
</evidence>